<accession>A0ACB8TML1</accession>
<gene>
    <name evidence="1" type="ORF">BDY19DRAFT_1061065</name>
</gene>
<reference evidence="1" key="1">
    <citation type="journal article" date="2021" name="Environ. Microbiol.">
        <title>Gene family expansions and transcriptome signatures uncover fungal adaptations to wood decay.</title>
        <authorList>
            <person name="Hage H."/>
            <person name="Miyauchi S."/>
            <person name="Viragh M."/>
            <person name="Drula E."/>
            <person name="Min B."/>
            <person name="Chaduli D."/>
            <person name="Navarro D."/>
            <person name="Favel A."/>
            <person name="Norest M."/>
            <person name="Lesage-Meessen L."/>
            <person name="Balint B."/>
            <person name="Merenyi Z."/>
            <person name="de Eugenio L."/>
            <person name="Morin E."/>
            <person name="Martinez A.T."/>
            <person name="Baldrian P."/>
            <person name="Stursova M."/>
            <person name="Martinez M.J."/>
            <person name="Novotny C."/>
            <person name="Magnuson J.K."/>
            <person name="Spatafora J.W."/>
            <person name="Maurice S."/>
            <person name="Pangilinan J."/>
            <person name="Andreopoulos W."/>
            <person name="LaButti K."/>
            <person name="Hundley H."/>
            <person name="Na H."/>
            <person name="Kuo A."/>
            <person name="Barry K."/>
            <person name="Lipzen A."/>
            <person name="Henrissat B."/>
            <person name="Riley R."/>
            <person name="Ahrendt S."/>
            <person name="Nagy L.G."/>
            <person name="Grigoriev I.V."/>
            <person name="Martin F."/>
            <person name="Rosso M.N."/>
        </authorList>
    </citation>
    <scope>NUCLEOTIDE SEQUENCE</scope>
    <source>
        <strain evidence="1">CBS 384.51</strain>
    </source>
</reference>
<proteinExistence type="predicted"/>
<keyword evidence="2" id="KW-1185">Reference proteome</keyword>
<dbReference type="Proteomes" id="UP001055072">
    <property type="component" value="Unassembled WGS sequence"/>
</dbReference>
<protein>
    <submittedName>
        <fullName evidence="1">Uncharacterized protein</fullName>
    </submittedName>
</protein>
<sequence length="584" mass="66445">MYHRSFEMAYSSFAGHLRVCELLARLLFPASFRRPPSAAFHHRLLFYRHIQSRTQYMDEEDRSSDLWEGRGLATPSPESDSEFEQVASLSPPDYTSTLPDVPVSVGAMSSHALEALNATTLGQHPYHNSIFRTNPQPDSWSPASIRIPPELFDNILLHLCLDYEPWLGRKDISVRRAIMLCSLVCIRWANLCREALFRDKMLEISSSEEVQTFTEYATQGCPSLVPIHTLIDSISVEQGYNMRHSFCDRVHMLKAKFGVRLSMLTLIGPVPDGFPSCKLDTPHWGLPPSVPTPPSLLSFGEIRVEDIHLPSFRHVVKYVRHFAQAGSIRFSSLTWDADGQEPQLPFYRRGFHKVKDKYLDVHADYCTDNFLLCLIVAANHSYWRSLMCMLPDSETRWITITIRGLRELWGGDELCSLRTQGPKKSEKLPISIISAELGQNRTFHFHLCNLAAENTHTLDGHVVGVTLDIDMDGSAEEKVDVDSLVAYLGHFPMLCVVHLRFHSYNDLLAAIECHRPLRQPRSRINGFPEVPTRVRGSRDYDRIEIDPTTLSPTGQSWNRDFNLELSLIRESLRQTGHIVPPALT</sequence>
<name>A0ACB8TML1_9APHY</name>
<comment type="caution">
    <text evidence="1">The sequence shown here is derived from an EMBL/GenBank/DDBJ whole genome shotgun (WGS) entry which is preliminary data.</text>
</comment>
<evidence type="ECO:0000313" key="2">
    <source>
        <dbReference type="Proteomes" id="UP001055072"/>
    </source>
</evidence>
<evidence type="ECO:0000313" key="1">
    <source>
        <dbReference type="EMBL" id="KAI0083175.1"/>
    </source>
</evidence>
<organism evidence="1 2">
    <name type="scientific">Irpex rosettiformis</name>
    <dbReference type="NCBI Taxonomy" id="378272"/>
    <lineage>
        <taxon>Eukaryota</taxon>
        <taxon>Fungi</taxon>
        <taxon>Dikarya</taxon>
        <taxon>Basidiomycota</taxon>
        <taxon>Agaricomycotina</taxon>
        <taxon>Agaricomycetes</taxon>
        <taxon>Polyporales</taxon>
        <taxon>Irpicaceae</taxon>
        <taxon>Irpex</taxon>
    </lineage>
</organism>
<dbReference type="EMBL" id="MU274985">
    <property type="protein sequence ID" value="KAI0083175.1"/>
    <property type="molecule type" value="Genomic_DNA"/>
</dbReference>